<keyword evidence="7 10" id="KW-0472">Membrane</keyword>
<comment type="similarity">
    <text evidence="9 10 11">Belongs to the MurJ/MviN family.</text>
</comment>
<feature type="transmembrane region" description="Helical" evidence="10">
    <location>
        <begin position="118"/>
        <end position="136"/>
    </location>
</feature>
<dbReference type="InterPro" id="IPR004268">
    <property type="entry name" value="MurJ"/>
</dbReference>
<evidence type="ECO:0000313" key="12">
    <source>
        <dbReference type="EMBL" id="QFY43961.1"/>
    </source>
</evidence>
<dbReference type="GO" id="GO:0034204">
    <property type="term" value="P:lipid translocation"/>
    <property type="evidence" value="ECO:0007669"/>
    <property type="project" value="TreeGrafter"/>
</dbReference>
<keyword evidence="4 10" id="KW-0133">Cell shape</keyword>
<dbReference type="AlphaFoldDB" id="A0A5Q0BNX9"/>
<accession>A0A5Q0BNX9</accession>
<dbReference type="PANTHER" id="PTHR47019:SF1">
    <property type="entry name" value="LIPID II FLIPPASE MURJ"/>
    <property type="match status" value="1"/>
</dbReference>
<dbReference type="GO" id="GO:0009252">
    <property type="term" value="P:peptidoglycan biosynthetic process"/>
    <property type="evidence" value="ECO:0007669"/>
    <property type="project" value="UniProtKB-UniRule"/>
</dbReference>
<protein>
    <recommendedName>
        <fullName evidence="10">Probable lipid II flippase MurJ</fullName>
    </recommendedName>
</protein>
<feature type="transmembrane region" description="Helical" evidence="10">
    <location>
        <begin position="143"/>
        <end position="165"/>
    </location>
</feature>
<dbReference type="GO" id="GO:0071555">
    <property type="term" value="P:cell wall organization"/>
    <property type="evidence" value="ECO:0007669"/>
    <property type="project" value="UniProtKB-UniRule"/>
</dbReference>
<dbReference type="UniPathway" id="UPA00219"/>
<comment type="function">
    <text evidence="8 10 11">Involved in peptidoglycan biosynthesis. Transports lipid-linked peptidoglycan precursors from the inner to the outer leaflet of the cytoplasmic membrane.</text>
</comment>
<evidence type="ECO:0000256" key="4">
    <source>
        <dbReference type="ARBA" id="ARBA00022960"/>
    </source>
</evidence>
<dbReference type="KEGG" id="mmob:F6R98_16090"/>
<dbReference type="GO" id="GO:0015648">
    <property type="term" value="F:lipid-linked peptidoglycan transporter activity"/>
    <property type="evidence" value="ECO:0007669"/>
    <property type="project" value="UniProtKB-UniRule"/>
</dbReference>
<feature type="transmembrane region" description="Helical" evidence="10">
    <location>
        <begin position="171"/>
        <end position="194"/>
    </location>
</feature>
<dbReference type="OrthoDB" id="9816572at2"/>
<organism evidence="12 13">
    <name type="scientific">Candidatus Methylospira mobilis</name>
    <dbReference type="NCBI Taxonomy" id="1808979"/>
    <lineage>
        <taxon>Bacteria</taxon>
        <taxon>Pseudomonadati</taxon>
        <taxon>Pseudomonadota</taxon>
        <taxon>Gammaproteobacteria</taxon>
        <taxon>Methylococcales</taxon>
        <taxon>Methylococcaceae</taxon>
        <taxon>Candidatus Methylospira</taxon>
    </lineage>
</organism>
<feature type="transmembrane region" description="Helical" evidence="10">
    <location>
        <begin position="260"/>
        <end position="278"/>
    </location>
</feature>
<comment type="pathway">
    <text evidence="10">Cell wall biogenesis; peptidoglycan biosynthesis.</text>
</comment>
<feature type="transmembrane region" description="Helical" evidence="10">
    <location>
        <begin position="433"/>
        <end position="453"/>
    </location>
</feature>
<feature type="transmembrane region" description="Helical" evidence="10">
    <location>
        <begin position="468"/>
        <end position="491"/>
    </location>
</feature>
<proteinExistence type="inferred from homology"/>
<keyword evidence="10" id="KW-0997">Cell inner membrane</keyword>
<dbReference type="InParanoid" id="A0A5Q0BNX9"/>
<feature type="transmembrane region" description="Helical" evidence="10">
    <location>
        <begin position="299"/>
        <end position="320"/>
    </location>
</feature>
<feature type="transmembrane region" description="Helical" evidence="10">
    <location>
        <begin position="215"/>
        <end position="240"/>
    </location>
</feature>
<name>A0A5Q0BNX9_9GAMM</name>
<keyword evidence="6 10" id="KW-1133">Transmembrane helix</keyword>
<dbReference type="PRINTS" id="PR01806">
    <property type="entry name" value="VIRFACTRMVIN"/>
</dbReference>
<dbReference type="EMBL" id="CP044205">
    <property type="protein sequence ID" value="QFY43961.1"/>
    <property type="molecule type" value="Genomic_DNA"/>
</dbReference>
<sequence>MLSRLLGFARDVVIARYFGVGPATDAFLVAFRIPNFLRRLFSDGSFSLAFLPLLRGTDGKGGVQGRLEVDTLFGALILLLLQISLAGTLAAPLLIAVFAPGLFAQPLDSALCTDMVRITFPYLFFIVLTAFAGGILNSRGHFAVPAFTPVLLNLCMIIGAIWFAPLLDRPIMALAWAVLLAGLLQFALQIPALAYTGHVPRPHFSLRRFRQSWPLLRGVMPSLLGVSVPQLNILVDTFFASFLMSGSISWLYYSDRYIELPVAMVGVALGTAILPRLANLHLQGDGAHFSEVLDWGLRWVTLISLPAALGLGMLSTPLMACVFGTDAARETDIVMAARSLMAYAPALPGLIAVRVLSSAYAARHDSGALLTSGLLAVLVNGGLGVALAFMAAPQGWRHAALTLSTALAALLQGGFLLHKLLRTGIYCPRPGWGLFLLRTGFAALIMAVGLLYGDKQSLRLIMPIENSYLRLCVLVAGGTGVYFSVLWLGGVRRRHLHAPLRPVAAAAGIQRCD</sequence>
<gene>
    <name evidence="10 12" type="primary">murJ</name>
    <name evidence="12" type="ORF">F6R98_16090</name>
</gene>
<evidence type="ECO:0000256" key="5">
    <source>
        <dbReference type="ARBA" id="ARBA00022984"/>
    </source>
</evidence>
<reference evidence="12 13" key="1">
    <citation type="submission" date="2019-09" db="EMBL/GenBank/DDBJ databases">
        <title>Ecophysiology of the spiral-shaped methanotroph Methylospira mobilis as revealed by the complete genome sequence.</title>
        <authorList>
            <person name="Oshkin I.Y."/>
            <person name="Dedysh S.N."/>
            <person name="Miroshnikov K."/>
            <person name="Danilova O.V."/>
            <person name="Hakobyan A."/>
            <person name="Liesack W."/>
        </authorList>
    </citation>
    <scope>NUCLEOTIDE SEQUENCE [LARGE SCALE GENOMIC DNA]</scope>
    <source>
        <strain evidence="12 13">Shm1</strain>
    </source>
</reference>
<dbReference type="NCBIfam" id="TIGR01695">
    <property type="entry name" value="murJ_mviN"/>
    <property type="match status" value="1"/>
</dbReference>
<comment type="subcellular location">
    <subcellularLocation>
        <location evidence="10">Cell inner membrane</location>
        <topology evidence="10">Multi-pass membrane protein</topology>
    </subcellularLocation>
    <subcellularLocation>
        <location evidence="1">Cell membrane</location>
        <topology evidence="1">Multi-pass membrane protein</topology>
    </subcellularLocation>
</comment>
<dbReference type="PIRSF" id="PIRSF002869">
    <property type="entry name" value="MviN"/>
    <property type="match status" value="1"/>
</dbReference>
<feature type="transmembrane region" description="Helical" evidence="10">
    <location>
        <begin position="398"/>
        <end position="421"/>
    </location>
</feature>
<evidence type="ECO:0000256" key="2">
    <source>
        <dbReference type="ARBA" id="ARBA00022475"/>
    </source>
</evidence>
<dbReference type="Proteomes" id="UP000325755">
    <property type="component" value="Chromosome"/>
</dbReference>
<feature type="transmembrane region" description="Helical" evidence="10">
    <location>
        <begin position="72"/>
        <end position="98"/>
    </location>
</feature>
<dbReference type="Pfam" id="PF03023">
    <property type="entry name" value="MurJ"/>
    <property type="match status" value="1"/>
</dbReference>
<evidence type="ECO:0000256" key="8">
    <source>
        <dbReference type="ARBA" id="ARBA00060041"/>
    </source>
</evidence>
<evidence type="ECO:0000256" key="1">
    <source>
        <dbReference type="ARBA" id="ARBA00004651"/>
    </source>
</evidence>
<evidence type="ECO:0000256" key="9">
    <source>
        <dbReference type="ARBA" id="ARBA00061532"/>
    </source>
</evidence>
<dbReference type="HAMAP" id="MF_02078">
    <property type="entry name" value="MurJ_MviN"/>
    <property type="match status" value="1"/>
</dbReference>
<keyword evidence="13" id="KW-1185">Reference proteome</keyword>
<dbReference type="CDD" id="cd13123">
    <property type="entry name" value="MATE_MurJ_like"/>
    <property type="match status" value="1"/>
</dbReference>
<evidence type="ECO:0000256" key="7">
    <source>
        <dbReference type="ARBA" id="ARBA00023136"/>
    </source>
</evidence>
<evidence type="ECO:0000256" key="11">
    <source>
        <dbReference type="PIRNR" id="PIRNR002869"/>
    </source>
</evidence>
<dbReference type="GO" id="GO:0008360">
    <property type="term" value="P:regulation of cell shape"/>
    <property type="evidence" value="ECO:0007669"/>
    <property type="project" value="UniProtKB-UniRule"/>
</dbReference>
<keyword evidence="2 10" id="KW-1003">Cell membrane</keyword>
<feature type="transmembrane region" description="Helical" evidence="10">
    <location>
        <begin position="340"/>
        <end position="362"/>
    </location>
</feature>
<dbReference type="PANTHER" id="PTHR47019">
    <property type="entry name" value="LIPID II FLIPPASE MURJ"/>
    <property type="match status" value="1"/>
</dbReference>
<keyword evidence="3 10" id="KW-0812">Transmembrane</keyword>
<dbReference type="GO" id="GO:0005886">
    <property type="term" value="C:plasma membrane"/>
    <property type="evidence" value="ECO:0007669"/>
    <property type="project" value="UniProtKB-SubCell"/>
</dbReference>
<feature type="transmembrane region" description="Helical" evidence="10">
    <location>
        <begin position="369"/>
        <end position="392"/>
    </location>
</feature>
<keyword evidence="10 11" id="KW-0813">Transport</keyword>
<dbReference type="FunCoup" id="A0A5Q0BNX9">
    <property type="interactions" value="382"/>
</dbReference>
<dbReference type="InterPro" id="IPR051050">
    <property type="entry name" value="Lipid_II_flippase_MurJ/MviN"/>
</dbReference>
<keyword evidence="10 11" id="KW-0961">Cell wall biogenesis/degradation</keyword>
<evidence type="ECO:0000256" key="3">
    <source>
        <dbReference type="ARBA" id="ARBA00022692"/>
    </source>
</evidence>
<evidence type="ECO:0000313" key="13">
    <source>
        <dbReference type="Proteomes" id="UP000325755"/>
    </source>
</evidence>
<keyword evidence="5 10" id="KW-0573">Peptidoglycan synthesis</keyword>
<evidence type="ECO:0000256" key="6">
    <source>
        <dbReference type="ARBA" id="ARBA00022989"/>
    </source>
</evidence>
<evidence type="ECO:0000256" key="10">
    <source>
        <dbReference type="HAMAP-Rule" id="MF_02078"/>
    </source>
</evidence>